<evidence type="ECO:0000313" key="5">
    <source>
        <dbReference type="EMBL" id="ACZ12281.1"/>
    </source>
</evidence>
<dbReference type="SUPFAM" id="SSF46689">
    <property type="entry name" value="Homeodomain-like"/>
    <property type="match status" value="1"/>
</dbReference>
<dbReference type="PANTHER" id="PTHR47894:SF1">
    <property type="entry name" value="HTH-TYPE TRANSCRIPTIONAL REGULATOR VQSM"/>
    <property type="match status" value="1"/>
</dbReference>
<evidence type="ECO:0000256" key="2">
    <source>
        <dbReference type="ARBA" id="ARBA00023125"/>
    </source>
</evidence>
<dbReference type="Gene3D" id="1.10.10.60">
    <property type="entry name" value="Homeodomain-like"/>
    <property type="match status" value="1"/>
</dbReference>
<dbReference type="GO" id="GO:0005829">
    <property type="term" value="C:cytosol"/>
    <property type="evidence" value="ECO:0007669"/>
    <property type="project" value="TreeGrafter"/>
</dbReference>
<proteinExistence type="predicted"/>
<keyword evidence="2" id="KW-0238">DNA-binding</keyword>
<dbReference type="STRING" id="525898.Sdel_1260"/>
<evidence type="ECO:0000256" key="3">
    <source>
        <dbReference type="ARBA" id="ARBA00023163"/>
    </source>
</evidence>
<dbReference type="SMART" id="SM00342">
    <property type="entry name" value="HTH_ARAC"/>
    <property type="match status" value="1"/>
</dbReference>
<keyword evidence="6" id="KW-1185">Reference proteome</keyword>
<evidence type="ECO:0000256" key="1">
    <source>
        <dbReference type="ARBA" id="ARBA00023015"/>
    </source>
</evidence>
<dbReference type="RefSeq" id="WP_012857032.1">
    <property type="nucleotide sequence ID" value="NC_013512.1"/>
</dbReference>
<accession>D1B2G1</accession>
<dbReference type="KEGG" id="sdl:Sdel_1260"/>
<keyword evidence="3" id="KW-0804">Transcription</keyword>
<dbReference type="AlphaFoldDB" id="D1B2G1"/>
<dbReference type="Proteomes" id="UP000002222">
    <property type="component" value="Chromosome"/>
</dbReference>
<dbReference type="GO" id="GO:0003700">
    <property type="term" value="F:DNA-binding transcription factor activity"/>
    <property type="evidence" value="ECO:0007669"/>
    <property type="project" value="InterPro"/>
</dbReference>
<dbReference type="eggNOG" id="COG2207">
    <property type="taxonomic scope" value="Bacteria"/>
</dbReference>
<gene>
    <name evidence="5" type="ordered locus">Sdel_1260</name>
</gene>
<dbReference type="InterPro" id="IPR009057">
    <property type="entry name" value="Homeodomain-like_sf"/>
</dbReference>
<organism evidence="5 6">
    <name type="scientific">Sulfurospirillum deleyianum (strain ATCC 51133 / DSM 6946 / 5175)</name>
    <dbReference type="NCBI Taxonomy" id="525898"/>
    <lineage>
        <taxon>Bacteria</taxon>
        <taxon>Pseudomonadati</taxon>
        <taxon>Campylobacterota</taxon>
        <taxon>Epsilonproteobacteria</taxon>
        <taxon>Campylobacterales</taxon>
        <taxon>Sulfurospirillaceae</taxon>
        <taxon>Sulfurospirillum</taxon>
    </lineage>
</organism>
<dbReference type="HOGENOM" id="CLU_047522_1_3_7"/>
<dbReference type="InterPro" id="IPR032687">
    <property type="entry name" value="AraC-type_N"/>
</dbReference>
<dbReference type="OrthoDB" id="9816010at2"/>
<dbReference type="PANTHER" id="PTHR47894">
    <property type="entry name" value="HTH-TYPE TRANSCRIPTIONAL REGULATOR GADX"/>
    <property type="match status" value="1"/>
</dbReference>
<evidence type="ECO:0000259" key="4">
    <source>
        <dbReference type="PROSITE" id="PS01124"/>
    </source>
</evidence>
<dbReference type="InterPro" id="IPR018060">
    <property type="entry name" value="HTH_AraC"/>
</dbReference>
<protein>
    <submittedName>
        <fullName evidence="5">Helix-turn-helix, AraC domain protein</fullName>
    </submittedName>
</protein>
<dbReference type="PROSITE" id="PS01124">
    <property type="entry name" value="HTH_ARAC_FAMILY_2"/>
    <property type="match status" value="1"/>
</dbReference>
<name>D1B2G1_SULD5</name>
<dbReference type="Pfam" id="PF12625">
    <property type="entry name" value="Arabinose_bd"/>
    <property type="match status" value="1"/>
</dbReference>
<feature type="domain" description="HTH araC/xylS-type" evidence="4">
    <location>
        <begin position="239"/>
        <end position="336"/>
    </location>
</feature>
<reference evidence="5 6" key="2">
    <citation type="journal article" date="2010" name="Stand. Genomic Sci.">
        <title>Complete genome sequence of Sulfurospirillum deleyianum type strain (5175).</title>
        <authorList>
            <person name="Sikorski J."/>
            <person name="Lapidus A."/>
            <person name="Copeland A."/>
            <person name="Glavina Del Rio T."/>
            <person name="Nolan M."/>
            <person name="Lucas S."/>
            <person name="Chen F."/>
            <person name="Tice H."/>
            <person name="Cheng J.F."/>
            <person name="Saunders E."/>
            <person name="Bruce D."/>
            <person name="Goodwin L."/>
            <person name="Pitluck S."/>
            <person name="Ovchinnikova G."/>
            <person name="Pati A."/>
            <person name="Ivanova N."/>
            <person name="Mavromatis K."/>
            <person name="Chen A."/>
            <person name="Palaniappan K."/>
            <person name="Chain P."/>
            <person name="Land M."/>
            <person name="Hauser L."/>
            <person name="Chang Y.J."/>
            <person name="Jeffries C.D."/>
            <person name="Brettin T."/>
            <person name="Detter J.C."/>
            <person name="Han C."/>
            <person name="Rohde M."/>
            <person name="Lang E."/>
            <person name="Spring S."/>
            <person name="Goker M."/>
            <person name="Bristow J."/>
            <person name="Eisen J.A."/>
            <person name="Markowitz V."/>
            <person name="Hugenholtz P."/>
            <person name="Kyrpides N.C."/>
            <person name="Klenk H.P."/>
        </authorList>
    </citation>
    <scope>NUCLEOTIDE SEQUENCE [LARGE SCALE GENOMIC DNA]</scope>
    <source>
        <strain evidence="6">ATCC 51133 / DSM 6946 / 5175</strain>
    </source>
</reference>
<dbReference type="EMBL" id="CP001816">
    <property type="protein sequence ID" value="ACZ12281.1"/>
    <property type="molecule type" value="Genomic_DNA"/>
</dbReference>
<dbReference type="Pfam" id="PF12833">
    <property type="entry name" value="HTH_18"/>
    <property type="match status" value="1"/>
</dbReference>
<reference evidence="6" key="1">
    <citation type="submission" date="2009-11" db="EMBL/GenBank/DDBJ databases">
        <title>The complete genome of Sulfurospirillum deleyianum DSM 6946.</title>
        <authorList>
            <consortium name="US DOE Joint Genome Institute (JGI-PGF)"/>
            <person name="Lucas S."/>
            <person name="Copeland A."/>
            <person name="Lapidus A."/>
            <person name="Glavina del Rio T."/>
            <person name="Dalin E."/>
            <person name="Tice H."/>
            <person name="Bruce D."/>
            <person name="Goodwin L."/>
            <person name="Pitluck S."/>
            <person name="Kyrpides N."/>
            <person name="Mavromatis K."/>
            <person name="Ivanova N."/>
            <person name="Ovchinnikova G."/>
            <person name="Munk A.C."/>
            <person name="Lu M."/>
            <person name="Brettin T."/>
            <person name="Detter J.C."/>
            <person name="Han C."/>
            <person name="Tapia R."/>
            <person name="Larimer F."/>
            <person name="Land M."/>
            <person name="Hauser L."/>
            <person name="Markowitz V."/>
            <person name="Cheng J.F."/>
            <person name="Hugenholtz P."/>
            <person name="Woyke T."/>
            <person name="Wu D."/>
            <person name="Aumann P."/>
            <person name="Schneider S."/>
            <person name="Lang E."/>
            <person name="Spring S."/>
            <person name="Klenk H.P."/>
            <person name="Eisen J.A."/>
        </authorList>
    </citation>
    <scope>NUCLEOTIDE SEQUENCE [LARGE SCALE GENOMIC DNA]</scope>
    <source>
        <strain evidence="6">ATCC 51133 / DSM 6946 / 5175</strain>
    </source>
</reference>
<dbReference type="GO" id="GO:0000976">
    <property type="term" value="F:transcription cis-regulatory region binding"/>
    <property type="evidence" value="ECO:0007669"/>
    <property type="project" value="TreeGrafter"/>
</dbReference>
<keyword evidence="1" id="KW-0805">Transcription regulation</keyword>
<evidence type="ECO:0000313" key="6">
    <source>
        <dbReference type="Proteomes" id="UP000002222"/>
    </source>
</evidence>
<sequence>MRIGDTLVAREIYIYILSFLKDNYNFDVSAFKVVQKVNIEELASIKDPIIVSYITELLDEAIEKIGSCSLLFKVAKSILGSVNDLGLLGYIMRHSSNLNVALHHLRHYYPLLSPKIKPILCVEDGLIKLTLIAKRTLHLEKYRAEINFAVLLDILNQISEKPIVPVRAIFQHSKPLGYDRTYNDIFGEKIFFDSTENALYFDKSQLNMPTRYANPYFFQLFSTEANVVLEFRNYKTFKKRVCGLIFLNMGELDVSLESVATKMGMHARTIQQNLKKEGTSFTLCLNEIRQKLAIHYLLKGFDSGTIATYLGYAELSPFLVAFKKWYGVTPRTWLEQQKA</sequence>